<dbReference type="Gene3D" id="2.60.40.1220">
    <property type="match status" value="1"/>
</dbReference>
<dbReference type="SUPFAM" id="SSF81296">
    <property type="entry name" value="E set domains"/>
    <property type="match status" value="1"/>
</dbReference>
<feature type="transmembrane region" description="Helical" evidence="10">
    <location>
        <begin position="382"/>
        <end position="399"/>
    </location>
</feature>
<dbReference type="Proteomes" id="UP001243364">
    <property type="component" value="Unassembled WGS sequence"/>
</dbReference>
<feature type="transmembrane region" description="Helical" evidence="10">
    <location>
        <begin position="341"/>
        <end position="362"/>
    </location>
</feature>
<evidence type="ECO:0000256" key="10">
    <source>
        <dbReference type="SAM" id="Phobius"/>
    </source>
</evidence>
<evidence type="ECO:0000256" key="6">
    <source>
        <dbReference type="ARBA" id="ARBA00022989"/>
    </source>
</evidence>
<evidence type="ECO:0000313" key="15">
    <source>
        <dbReference type="Proteomes" id="UP001243364"/>
    </source>
</evidence>
<evidence type="ECO:0000256" key="4">
    <source>
        <dbReference type="ARBA" id="ARBA00022723"/>
    </source>
</evidence>
<keyword evidence="2" id="KW-1003">Cell membrane</keyword>
<protein>
    <submittedName>
        <fullName evidence="14">Copper transport protein</fullName>
    </submittedName>
</protein>
<evidence type="ECO:0000313" key="14">
    <source>
        <dbReference type="EMBL" id="MDQ0684895.1"/>
    </source>
</evidence>
<dbReference type="Pfam" id="PF04234">
    <property type="entry name" value="CopC"/>
    <property type="match status" value="1"/>
</dbReference>
<keyword evidence="5 11" id="KW-0732">Signal</keyword>
<evidence type="ECO:0000259" key="13">
    <source>
        <dbReference type="Pfam" id="PF05425"/>
    </source>
</evidence>
<proteinExistence type="predicted"/>
<feature type="signal peptide" evidence="11">
    <location>
        <begin position="1"/>
        <end position="34"/>
    </location>
</feature>
<feature type="transmembrane region" description="Helical" evidence="10">
    <location>
        <begin position="188"/>
        <end position="206"/>
    </location>
</feature>
<keyword evidence="15" id="KW-1185">Reference proteome</keyword>
<evidence type="ECO:0000256" key="2">
    <source>
        <dbReference type="ARBA" id="ARBA00022475"/>
    </source>
</evidence>
<evidence type="ECO:0000256" key="1">
    <source>
        <dbReference type="ARBA" id="ARBA00004651"/>
    </source>
</evidence>
<dbReference type="InterPro" id="IPR008457">
    <property type="entry name" value="Cu-R_CopD_dom"/>
</dbReference>
<evidence type="ECO:0000259" key="12">
    <source>
        <dbReference type="Pfam" id="PF04234"/>
    </source>
</evidence>
<comment type="subcellular location">
    <subcellularLocation>
        <location evidence="1">Cell membrane</location>
        <topology evidence="1">Multi-pass membrane protein</topology>
    </subcellularLocation>
</comment>
<feature type="compositionally biased region" description="Low complexity" evidence="9">
    <location>
        <begin position="507"/>
        <end position="517"/>
    </location>
</feature>
<dbReference type="Pfam" id="PF05425">
    <property type="entry name" value="CopD"/>
    <property type="match status" value="1"/>
</dbReference>
<evidence type="ECO:0000256" key="5">
    <source>
        <dbReference type="ARBA" id="ARBA00022729"/>
    </source>
</evidence>
<dbReference type="InterPro" id="IPR032694">
    <property type="entry name" value="CopC/D"/>
</dbReference>
<keyword evidence="4" id="KW-0479">Metal-binding</keyword>
<organism evidence="14 15">
    <name type="scientific">Streptomyces achromogenes</name>
    <dbReference type="NCBI Taxonomy" id="67255"/>
    <lineage>
        <taxon>Bacteria</taxon>
        <taxon>Bacillati</taxon>
        <taxon>Actinomycetota</taxon>
        <taxon>Actinomycetes</taxon>
        <taxon>Kitasatosporales</taxon>
        <taxon>Streptomycetaceae</taxon>
        <taxon>Streptomyces</taxon>
    </lineage>
</organism>
<keyword evidence="6 10" id="KW-1133">Transmembrane helix</keyword>
<sequence>MTQTIAPRVRMLVLLFLAVAGVLLAGAGPASAHAALTGSDPAQGVVVDKAPTQVTLTFSETVSMNDDSLRVLDPKGARVDDGKPSEVSGTTYAVQLHSGLPDGTYTVTYQVVSADSHPVAGAYTFSIGSPSETSVSVSDQGAGGGAVGRLYGFGRYVSYAGFLVMVGGAAFVLACWQRGTGLRSLQRLVVSGWLAMTAATLFLLLLRGSYSRSGTLGDVFDLDLLGEALQTKTGAALVSRLLLLAAAALFIAVLFGAYDKREDEEKRDLTFGLAIGGTVVAAGLAASWAMAEHASTGLQPGIAMPVDVLHLLAVATWLGGLAALLVALYRAPADRPVDATAVRRFSQVAFGSVLVVVATGVYQSWRQLGSWSAFTDTRYGQLLLVKIGLVALLVGIAWISRRWTARLAVPTATETAVRKSAPGTSAAGEPASGKPASGQSGSRQSARGKERVPAAAGGSGGAAAAASGDTAGSVESPKPAKGSQGSQGKEKNGSGDAGTAGSESGERAAQLARQRAAVDTARQKRLRDADGERFGLRRSVLAETAVAVVLLAVTTVLTSTEPGRTEQDAARATRSASSSASAADSSSGALTLDMPFDTGGTDGKGVVSVDLDPARAGANEMHVYVTRPNGRAFDVPEVKVAFTLEAKSIGPLPVAPDHITTGHWSANGVQIPLAGEWKIAVTVRTSDIDQVTVSKNAQIG</sequence>
<feature type="compositionally biased region" description="Low complexity" evidence="9">
    <location>
        <begin position="572"/>
        <end position="589"/>
    </location>
</feature>
<name>A0ABU0Q2J8_STRAH</name>
<gene>
    <name evidence="14" type="ORF">QFZ56_003858</name>
</gene>
<feature type="domain" description="Copper resistance protein D" evidence="13">
    <location>
        <begin position="340"/>
        <end position="411"/>
    </location>
</feature>
<evidence type="ECO:0000256" key="7">
    <source>
        <dbReference type="ARBA" id="ARBA00023008"/>
    </source>
</evidence>
<dbReference type="InterPro" id="IPR007348">
    <property type="entry name" value="CopC_dom"/>
</dbReference>
<keyword evidence="3 10" id="KW-0812">Transmembrane</keyword>
<evidence type="ECO:0000256" key="11">
    <source>
        <dbReference type="SAM" id="SignalP"/>
    </source>
</evidence>
<accession>A0ABU0Q2J8</accession>
<reference evidence="14 15" key="1">
    <citation type="submission" date="2023-07" db="EMBL/GenBank/DDBJ databases">
        <title>Comparative genomics of wheat-associated soil bacteria to identify genetic determinants of phenazine resistance.</title>
        <authorList>
            <person name="Mouncey N."/>
        </authorList>
    </citation>
    <scope>NUCLEOTIDE SEQUENCE [LARGE SCALE GENOMIC DNA]</scope>
    <source>
        <strain evidence="14 15">W4I19-2</strain>
    </source>
</reference>
<keyword evidence="7" id="KW-0186">Copper</keyword>
<evidence type="ECO:0000256" key="9">
    <source>
        <dbReference type="SAM" id="MobiDB-lite"/>
    </source>
</evidence>
<feature type="transmembrane region" description="Helical" evidence="10">
    <location>
        <begin position="237"/>
        <end position="257"/>
    </location>
</feature>
<feature type="region of interest" description="Disordered" evidence="9">
    <location>
        <begin position="560"/>
        <end position="596"/>
    </location>
</feature>
<comment type="caution">
    <text evidence="14">The sequence shown here is derived from an EMBL/GenBank/DDBJ whole genome shotgun (WGS) entry which is preliminary data.</text>
</comment>
<keyword evidence="8 10" id="KW-0472">Membrane</keyword>
<evidence type="ECO:0000256" key="8">
    <source>
        <dbReference type="ARBA" id="ARBA00023136"/>
    </source>
</evidence>
<feature type="compositionally biased region" description="Low complexity" evidence="9">
    <location>
        <begin position="462"/>
        <end position="473"/>
    </location>
</feature>
<dbReference type="EMBL" id="JAUSYA010000001">
    <property type="protein sequence ID" value="MDQ0684895.1"/>
    <property type="molecule type" value="Genomic_DNA"/>
</dbReference>
<feature type="region of interest" description="Disordered" evidence="9">
    <location>
        <begin position="412"/>
        <end position="526"/>
    </location>
</feature>
<feature type="compositionally biased region" description="Low complexity" evidence="9">
    <location>
        <begin position="436"/>
        <end position="445"/>
    </location>
</feature>
<feature type="transmembrane region" description="Helical" evidence="10">
    <location>
        <begin position="269"/>
        <end position="288"/>
    </location>
</feature>
<feature type="transmembrane region" description="Helical" evidence="10">
    <location>
        <begin position="156"/>
        <end position="176"/>
    </location>
</feature>
<dbReference type="PANTHER" id="PTHR34820:SF4">
    <property type="entry name" value="INNER MEMBRANE PROTEIN YEBZ"/>
    <property type="match status" value="1"/>
</dbReference>
<dbReference type="RefSeq" id="WP_307044398.1">
    <property type="nucleotide sequence ID" value="NZ_JAUSYA010000001.1"/>
</dbReference>
<dbReference type="InterPro" id="IPR014756">
    <property type="entry name" value="Ig_E-set"/>
</dbReference>
<dbReference type="InterPro" id="IPR014755">
    <property type="entry name" value="Cu-Rt/internalin_Ig-like"/>
</dbReference>
<dbReference type="PANTHER" id="PTHR34820">
    <property type="entry name" value="INNER MEMBRANE PROTEIN YEBZ"/>
    <property type="match status" value="1"/>
</dbReference>
<feature type="transmembrane region" description="Helical" evidence="10">
    <location>
        <begin position="308"/>
        <end position="329"/>
    </location>
</feature>
<feature type="domain" description="CopC" evidence="12">
    <location>
        <begin position="33"/>
        <end position="127"/>
    </location>
</feature>
<feature type="chain" id="PRO_5045999289" evidence="11">
    <location>
        <begin position="35"/>
        <end position="700"/>
    </location>
</feature>
<evidence type="ECO:0000256" key="3">
    <source>
        <dbReference type="ARBA" id="ARBA00022692"/>
    </source>
</evidence>